<gene>
    <name evidence="2" type="ORF">clem_13825</name>
</gene>
<keyword evidence="3" id="KW-1185">Reference proteome</keyword>
<sequence>MPFLKWFTLFCLSFALPHFSFALTDSTASQRFANPIIFGTEKIFFTKIKQSELPAPFDFLLTQPLMTLGLEKYYQRNSQIKVIHAQKNSKENTYSRTILMVMDNNKKRNNVAIAQAAKQTIVVEFAFITINFNALPHAVIEGVLHSKTPFGRLLTLHKIKTTTSNRVYFKLPCTAQLAALMNCKLNNPLYGRLNTLNHAENGQWLARVMEILPAMRCTKTICQPA</sequence>
<evidence type="ECO:0000256" key="1">
    <source>
        <dbReference type="SAM" id="SignalP"/>
    </source>
</evidence>
<accession>A0A222P633</accession>
<proteinExistence type="predicted"/>
<dbReference type="KEGG" id="lcd:clem_13825"/>
<name>A0A222P633_9GAMM</name>
<feature type="chain" id="PRO_5012420252" evidence="1">
    <location>
        <begin position="23"/>
        <end position="225"/>
    </location>
</feature>
<dbReference type="RefSeq" id="WP_094092046.1">
    <property type="nucleotide sequence ID" value="NZ_CP016397.1"/>
</dbReference>
<dbReference type="OrthoDB" id="5650935at2"/>
<dbReference type="SUPFAM" id="SSF64288">
    <property type="entry name" value="Chorismate lyase-like"/>
    <property type="match status" value="1"/>
</dbReference>
<dbReference type="AlphaFoldDB" id="A0A222P633"/>
<reference evidence="3" key="1">
    <citation type="submission" date="2016-07" db="EMBL/GenBank/DDBJ databases">
        <authorList>
            <person name="Florea S."/>
            <person name="Webb J.S."/>
            <person name="Jaromczyk J."/>
            <person name="Schardl C.L."/>
        </authorList>
    </citation>
    <scope>NUCLEOTIDE SEQUENCE [LARGE SCALE GENOMIC DNA]</scope>
    <source>
        <strain evidence="3">CDC-D5610</strain>
    </source>
</reference>
<organism evidence="2 3">
    <name type="scientific">Legionella clemsonensis</name>
    <dbReference type="NCBI Taxonomy" id="1867846"/>
    <lineage>
        <taxon>Bacteria</taxon>
        <taxon>Pseudomonadati</taxon>
        <taxon>Pseudomonadota</taxon>
        <taxon>Gammaproteobacteria</taxon>
        <taxon>Legionellales</taxon>
        <taxon>Legionellaceae</taxon>
        <taxon>Legionella</taxon>
    </lineage>
</organism>
<keyword evidence="1" id="KW-0732">Signal</keyword>
<dbReference type="Proteomes" id="UP000201728">
    <property type="component" value="Chromosome"/>
</dbReference>
<feature type="signal peptide" evidence="1">
    <location>
        <begin position="1"/>
        <end position="22"/>
    </location>
</feature>
<dbReference type="EMBL" id="CP016397">
    <property type="protein sequence ID" value="ASQ47292.1"/>
    <property type="molecule type" value="Genomic_DNA"/>
</dbReference>
<evidence type="ECO:0000313" key="3">
    <source>
        <dbReference type="Proteomes" id="UP000201728"/>
    </source>
</evidence>
<dbReference type="InterPro" id="IPR028978">
    <property type="entry name" value="Chorismate_lyase_/UTRA_dom_sf"/>
</dbReference>
<evidence type="ECO:0000313" key="2">
    <source>
        <dbReference type="EMBL" id="ASQ47292.1"/>
    </source>
</evidence>
<protein>
    <submittedName>
        <fullName evidence="2">Uncharacterized protein</fullName>
    </submittedName>
</protein>
<dbReference type="Gene3D" id="3.40.1410.10">
    <property type="entry name" value="Chorismate lyase-like"/>
    <property type="match status" value="1"/>
</dbReference>